<dbReference type="PANTHER" id="PTHR43459:SF1">
    <property type="entry name" value="EG:BACN32G11.4 PROTEIN"/>
    <property type="match status" value="1"/>
</dbReference>
<dbReference type="GO" id="GO:0003824">
    <property type="term" value="F:catalytic activity"/>
    <property type="evidence" value="ECO:0007669"/>
    <property type="project" value="InterPro"/>
</dbReference>
<dbReference type="Gene3D" id="3.90.226.10">
    <property type="entry name" value="2-enoyl-CoA Hydratase, Chain A, domain 1"/>
    <property type="match status" value="1"/>
</dbReference>
<dbReference type="PROSITE" id="PS00166">
    <property type="entry name" value="ENOYL_COA_HYDRATASE"/>
    <property type="match status" value="1"/>
</dbReference>
<dbReference type="AlphaFoldDB" id="A0A346XWX7"/>
<evidence type="ECO:0000313" key="4">
    <source>
        <dbReference type="Proteomes" id="UP000264006"/>
    </source>
</evidence>
<feature type="region of interest" description="Disordered" evidence="2">
    <location>
        <begin position="1"/>
        <end position="23"/>
    </location>
</feature>
<sequence length="194" mass="20810">METLHDVPDRRPMNPADRAAARRHEHDRLVNGFSVVTLLRALRVPCVAALHGAVAGAGLGIALACDLRVVATNTTLVSAYGRIGLPGDWGVTWLLPRVLGDSVAKKMLLTGHRPSVATLDTLGFASAVVAPEDVTEEALRQAATLAAGPRIAHRHMKALMHEDGLLEHLVKEAEATMECQESDAHRTALERFIG</sequence>
<evidence type="ECO:0000313" key="3">
    <source>
        <dbReference type="EMBL" id="AXV06724.1"/>
    </source>
</evidence>
<comment type="similarity">
    <text evidence="1">Belongs to the enoyl-CoA hydratase/isomerase family.</text>
</comment>
<dbReference type="Proteomes" id="UP000264006">
    <property type="component" value="Chromosome"/>
</dbReference>
<keyword evidence="4" id="KW-1185">Reference proteome</keyword>
<accession>A0A346XWX7</accession>
<evidence type="ECO:0000256" key="2">
    <source>
        <dbReference type="SAM" id="MobiDB-lite"/>
    </source>
</evidence>
<dbReference type="CDD" id="cd06558">
    <property type="entry name" value="crotonase-like"/>
    <property type="match status" value="1"/>
</dbReference>
<dbReference type="PANTHER" id="PTHR43459">
    <property type="entry name" value="ENOYL-COA HYDRATASE"/>
    <property type="match status" value="1"/>
</dbReference>
<dbReference type="KEGG" id="euz:DVS28_a2039"/>
<dbReference type="InterPro" id="IPR001753">
    <property type="entry name" value="Enoyl-CoA_hydra/iso"/>
</dbReference>
<reference evidence="3 4" key="1">
    <citation type="submission" date="2018-09" db="EMBL/GenBank/DDBJ databases">
        <title>Complete genome sequence of Euzebya sp. DY32-46 isolated from seawater of Pacific Ocean.</title>
        <authorList>
            <person name="Xu L."/>
            <person name="Wu Y.-H."/>
            <person name="Xu X.-W."/>
        </authorList>
    </citation>
    <scope>NUCLEOTIDE SEQUENCE [LARGE SCALE GENOMIC DNA]</scope>
    <source>
        <strain evidence="3 4">DY32-46</strain>
    </source>
</reference>
<dbReference type="SUPFAM" id="SSF52096">
    <property type="entry name" value="ClpP/crotonase"/>
    <property type="match status" value="1"/>
</dbReference>
<evidence type="ECO:0000256" key="1">
    <source>
        <dbReference type="RuleBase" id="RU003707"/>
    </source>
</evidence>
<gene>
    <name evidence="3" type="ORF">DVS28_a2039</name>
</gene>
<dbReference type="EMBL" id="CP031165">
    <property type="protein sequence ID" value="AXV06724.1"/>
    <property type="molecule type" value="Genomic_DNA"/>
</dbReference>
<dbReference type="InterPro" id="IPR029045">
    <property type="entry name" value="ClpP/crotonase-like_dom_sf"/>
</dbReference>
<protein>
    <submittedName>
        <fullName evidence="3">Enoyl-CoA hydratase</fullName>
    </submittedName>
</protein>
<proteinExistence type="inferred from homology"/>
<dbReference type="Pfam" id="PF00378">
    <property type="entry name" value="ECH_1"/>
    <property type="match status" value="1"/>
</dbReference>
<dbReference type="InterPro" id="IPR018376">
    <property type="entry name" value="Enoyl-CoA_hyd/isom_CS"/>
</dbReference>
<organism evidence="3 4">
    <name type="scientific">Euzebya pacifica</name>
    <dbReference type="NCBI Taxonomy" id="1608957"/>
    <lineage>
        <taxon>Bacteria</taxon>
        <taxon>Bacillati</taxon>
        <taxon>Actinomycetota</taxon>
        <taxon>Nitriliruptoria</taxon>
        <taxon>Euzebyales</taxon>
    </lineage>
</organism>
<feature type="compositionally biased region" description="Basic and acidic residues" evidence="2">
    <location>
        <begin position="1"/>
        <end position="12"/>
    </location>
</feature>
<name>A0A346XWX7_9ACTN</name>